<reference evidence="2" key="1">
    <citation type="submission" date="2009-01" db="EMBL/GenBank/DDBJ databases">
        <authorList>
            <person name="Qin X."/>
            <person name="Bachman B."/>
            <person name="Battles P."/>
            <person name="Bell A."/>
            <person name="Bess C."/>
            <person name="Bickham C."/>
            <person name="Chaboub L."/>
            <person name="Chen D."/>
            <person name="Coyle M."/>
            <person name="Deiros D.R."/>
            <person name="Dinh H."/>
            <person name="Forbes L."/>
            <person name="Fowler G."/>
            <person name="Francisco L."/>
            <person name="Fu Q."/>
            <person name="Gubbala S."/>
            <person name="Hale W."/>
            <person name="Han Y."/>
            <person name="Hemphill L."/>
            <person name="Highlander S.K."/>
            <person name="Hirani K."/>
            <person name="Hogues M."/>
            <person name="Jackson L."/>
            <person name="Jakkamsetti A."/>
            <person name="Javaid M."/>
            <person name="Jiang H."/>
            <person name="Korchina V."/>
            <person name="Kovar C."/>
            <person name="Lara F."/>
            <person name="Lee S."/>
            <person name="Mata R."/>
            <person name="Mathew T."/>
            <person name="Moen C."/>
            <person name="Morales K."/>
            <person name="Munidasa M."/>
            <person name="Nazareth L."/>
            <person name="Ngo R."/>
            <person name="Nguyen L."/>
            <person name="Okwuonu G."/>
            <person name="Ongeri F."/>
            <person name="Patil S."/>
            <person name="Petrosino J."/>
            <person name="Pham C."/>
            <person name="Pham P."/>
            <person name="Pu L.-L."/>
            <person name="Puazo M."/>
            <person name="Raj R."/>
            <person name="Reid J."/>
            <person name="Rouhana J."/>
            <person name="Saada N."/>
            <person name="Shang Y."/>
            <person name="Simmons D."/>
            <person name="Thornton R."/>
            <person name="Warren J."/>
            <person name="Weissenberger G."/>
            <person name="Zhang J."/>
            <person name="Zhang L."/>
            <person name="Zhou C."/>
            <person name="Zhu D."/>
            <person name="Muzny D."/>
            <person name="Worley K."/>
            <person name="Gibbs R."/>
        </authorList>
    </citation>
    <scope>NUCLEOTIDE SEQUENCE [LARGE SCALE GENOMIC DNA]</scope>
    <source>
        <strain evidence="2">LMS2-1</strain>
    </source>
</reference>
<comment type="caution">
    <text evidence="2">The sequence shown here is derived from an EMBL/GenBank/DDBJ whole genome shotgun (WGS) entry which is preliminary data.</text>
</comment>
<dbReference type="EMBL" id="ACIZ01000066">
    <property type="protein sequence ID" value="EEN80296.1"/>
    <property type="molecule type" value="Genomic_DNA"/>
</dbReference>
<keyword evidence="1" id="KW-0472">Membrane</keyword>
<keyword evidence="3" id="KW-1185">Reference proteome</keyword>
<proteinExistence type="predicted"/>
<gene>
    <name evidence="2" type="ORF">HMPREF0539_1597</name>
</gene>
<sequence>MKNKEITIDVFSILTSAGWFLTISNVAGITQLSWTAILNYWLTLLGIGLIMGIVTATIGLWTSKGGDKGGEK</sequence>
<dbReference type="HOGENOM" id="CLU_2898514_0_0_9"/>
<dbReference type="AlphaFoldDB" id="C2JXG3"/>
<organism evidence="2 3">
    <name type="scientific">Lacticaseibacillus rhamnosus (strain LMS2-1)</name>
    <dbReference type="NCBI Taxonomy" id="525361"/>
    <lineage>
        <taxon>Bacteria</taxon>
        <taxon>Bacillati</taxon>
        <taxon>Bacillota</taxon>
        <taxon>Bacilli</taxon>
        <taxon>Lactobacillales</taxon>
        <taxon>Lactobacillaceae</taxon>
        <taxon>Lacticaseibacillus</taxon>
    </lineage>
</organism>
<evidence type="ECO:0000256" key="1">
    <source>
        <dbReference type="SAM" id="Phobius"/>
    </source>
</evidence>
<protein>
    <recommendedName>
        <fullName evidence="4">Holin</fullName>
    </recommendedName>
</protein>
<dbReference type="RefSeq" id="WP_005689512.1">
    <property type="nucleotide sequence ID" value="NZ_GG692960.1"/>
</dbReference>
<evidence type="ECO:0008006" key="4">
    <source>
        <dbReference type="Google" id="ProtNLM"/>
    </source>
</evidence>
<feature type="transmembrane region" description="Helical" evidence="1">
    <location>
        <begin position="12"/>
        <end position="34"/>
    </location>
</feature>
<feature type="transmembrane region" description="Helical" evidence="1">
    <location>
        <begin position="40"/>
        <end position="62"/>
    </location>
</feature>
<dbReference type="Proteomes" id="UP000004525">
    <property type="component" value="Unassembled WGS sequence"/>
</dbReference>
<accession>C2JXG3</accession>
<evidence type="ECO:0000313" key="2">
    <source>
        <dbReference type="EMBL" id="EEN80296.1"/>
    </source>
</evidence>
<name>C2JXG3_LACRM</name>
<keyword evidence="1" id="KW-1133">Transmembrane helix</keyword>
<keyword evidence="1" id="KW-0812">Transmembrane</keyword>
<evidence type="ECO:0000313" key="3">
    <source>
        <dbReference type="Proteomes" id="UP000004525"/>
    </source>
</evidence>